<dbReference type="AlphaFoldDB" id="A0A4U1JFF4"/>
<evidence type="ECO:0000313" key="2">
    <source>
        <dbReference type="Proteomes" id="UP000309215"/>
    </source>
</evidence>
<dbReference type="Proteomes" id="UP000309215">
    <property type="component" value="Unassembled WGS sequence"/>
</dbReference>
<protein>
    <submittedName>
        <fullName evidence="1">Uncharacterized protein</fullName>
    </submittedName>
</protein>
<dbReference type="OrthoDB" id="5524788at2"/>
<comment type="caution">
    <text evidence="1">The sequence shown here is derived from an EMBL/GenBank/DDBJ whole genome shotgun (WGS) entry which is preliminary data.</text>
</comment>
<sequence length="124" mass="14090">MLTLRRGQQKAFEPLVEDALVERIFVFLRQRPEPEVHRLDDAHLRAAIRAGVAQGRSFGLTWQSSLGAFVGLSIVVGPRFHEHPAVRAILTDEAIPPDERIAALRDRLTEEEWREASDPEVMTR</sequence>
<dbReference type="RefSeq" id="WP_136928791.1">
    <property type="nucleotide sequence ID" value="NZ_SSMQ01000008.1"/>
</dbReference>
<accession>A0A4U1JFF4</accession>
<gene>
    <name evidence="1" type="ORF">E8A74_10320</name>
</gene>
<keyword evidence="2" id="KW-1185">Reference proteome</keyword>
<name>A0A4U1JFF4_9BACT</name>
<reference evidence="1 2" key="1">
    <citation type="submission" date="2019-04" db="EMBL/GenBank/DDBJ databases">
        <authorList>
            <person name="Li Y."/>
            <person name="Wang J."/>
        </authorList>
    </citation>
    <scope>NUCLEOTIDE SEQUENCE [LARGE SCALE GENOMIC DNA]</scope>
    <source>
        <strain evidence="1 2">DSM 14668</strain>
    </source>
</reference>
<evidence type="ECO:0000313" key="1">
    <source>
        <dbReference type="EMBL" id="TKD09992.1"/>
    </source>
</evidence>
<proteinExistence type="predicted"/>
<dbReference type="EMBL" id="SSMQ01000008">
    <property type="protein sequence ID" value="TKD09992.1"/>
    <property type="molecule type" value="Genomic_DNA"/>
</dbReference>
<organism evidence="1 2">
    <name type="scientific">Polyangium fumosum</name>
    <dbReference type="NCBI Taxonomy" id="889272"/>
    <lineage>
        <taxon>Bacteria</taxon>
        <taxon>Pseudomonadati</taxon>
        <taxon>Myxococcota</taxon>
        <taxon>Polyangia</taxon>
        <taxon>Polyangiales</taxon>
        <taxon>Polyangiaceae</taxon>
        <taxon>Polyangium</taxon>
    </lineage>
</organism>